<organism evidence="2 3">
    <name type="scientific">Schistosoma mansoni</name>
    <name type="common">Blood fluke</name>
    <dbReference type="NCBI Taxonomy" id="6183"/>
    <lineage>
        <taxon>Eukaryota</taxon>
        <taxon>Metazoa</taxon>
        <taxon>Spiralia</taxon>
        <taxon>Lophotrochozoa</taxon>
        <taxon>Platyhelminthes</taxon>
        <taxon>Trematoda</taxon>
        <taxon>Digenea</taxon>
        <taxon>Strigeidida</taxon>
        <taxon>Schistosomatoidea</taxon>
        <taxon>Schistosomatidae</taxon>
        <taxon>Schistosoma</taxon>
    </lineage>
</organism>
<sequence>MGESRSVKLFILCGLAIAICFTVVAIAEDKTLTSEYKSNSLKAFQAFYFLALIAFIVALVLYLVTIFTASRRVLSIGFFVAVVVGCICCIISVIIYYQHMSNSYNRSFRPDSTSWLLVVIVSSAQLILFVCLYILY</sequence>
<evidence type="ECO:0000256" key="1">
    <source>
        <dbReference type="SAM" id="Phobius"/>
    </source>
</evidence>
<keyword evidence="2" id="KW-1185">Reference proteome</keyword>
<proteinExistence type="predicted"/>
<dbReference type="Proteomes" id="UP000008854">
    <property type="component" value="Unassembled WGS sequence"/>
</dbReference>
<feature type="transmembrane region" description="Helical" evidence="1">
    <location>
        <begin position="7"/>
        <end position="27"/>
    </location>
</feature>
<keyword evidence="1" id="KW-1133">Transmembrane helix</keyword>
<feature type="transmembrane region" description="Helical" evidence="1">
    <location>
        <begin position="115"/>
        <end position="135"/>
    </location>
</feature>
<reference evidence="2" key="1">
    <citation type="journal article" date="2012" name="PLoS Negl. Trop. Dis.">
        <title>A systematically improved high quality genome and transcriptome of the human blood fluke Schistosoma mansoni.</title>
        <authorList>
            <person name="Protasio A.V."/>
            <person name="Tsai I.J."/>
            <person name="Babbage A."/>
            <person name="Nichol S."/>
            <person name="Hunt M."/>
            <person name="Aslett M.A."/>
            <person name="De Silva N."/>
            <person name="Velarde G.S."/>
            <person name="Anderson T.J."/>
            <person name="Clark R.C."/>
            <person name="Davidson C."/>
            <person name="Dillon G.P."/>
            <person name="Holroyd N.E."/>
            <person name="LoVerde P.T."/>
            <person name="Lloyd C."/>
            <person name="McQuillan J."/>
            <person name="Oliveira G."/>
            <person name="Otto T.D."/>
            <person name="Parker-Manuel S.J."/>
            <person name="Quail M.A."/>
            <person name="Wilson R.A."/>
            <person name="Zerlotini A."/>
            <person name="Dunne D.W."/>
            <person name="Berriman M."/>
        </authorList>
    </citation>
    <scope>NUCLEOTIDE SEQUENCE [LARGE SCALE GENOMIC DNA]</scope>
    <source>
        <strain evidence="2">Puerto Rican</strain>
    </source>
</reference>
<protein>
    <submittedName>
        <fullName evidence="3">Conserved plasma membrane protein</fullName>
    </submittedName>
</protein>
<dbReference type="WBParaSite" id="Smp_022450.1">
    <property type="protein sequence ID" value="Smp_022450.1"/>
    <property type="gene ID" value="Smp_022450"/>
</dbReference>
<accession>A0A5K4EB74</accession>
<name>A0A5K4EB74_SCHMA</name>
<feature type="transmembrane region" description="Helical" evidence="1">
    <location>
        <begin position="76"/>
        <end position="95"/>
    </location>
</feature>
<feature type="transmembrane region" description="Helical" evidence="1">
    <location>
        <begin position="47"/>
        <end position="69"/>
    </location>
</feature>
<dbReference type="InParanoid" id="A0A5K4EB74"/>
<evidence type="ECO:0000313" key="3">
    <source>
        <dbReference type="WBParaSite" id="Smp_022450.1"/>
    </source>
</evidence>
<dbReference type="AlphaFoldDB" id="A0A5K4EB74"/>
<keyword evidence="1" id="KW-0812">Transmembrane</keyword>
<evidence type="ECO:0000313" key="2">
    <source>
        <dbReference type="Proteomes" id="UP000008854"/>
    </source>
</evidence>
<reference evidence="3" key="2">
    <citation type="submission" date="2019-11" db="UniProtKB">
        <authorList>
            <consortium name="WormBaseParasite"/>
        </authorList>
    </citation>
    <scope>IDENTIFICATION</scope>
    <source>
        <strain evidence="3">Puerto Rican</strain>
    </source>
</reference>
<keyword evidence="1" id="KW-0472">Membrane</keyword>